<evidence type="ECO:0000313" key="1">
    <source>
        <dbReference type="EMBL" id="KAK3712376.1"/>
    </source>
</evidence>
<dbReference type="AlphaFoldDB" id="A0AAE1CM04"/>
<organism evidence="1 2">
    <name type="scientific">Elysia crispata</name>
    <name type="common">lettuce slug</name>
    <dbReference type="NCBI Taxonomy" id="231223"/>
    <lineage>
        <taxon>Eukaryota</taxon>
        <taxon>Metazoa</taxon>
        <taxon>Spiralia</taxon>
        <taxon>Lophotrochozoa</taxon>
        <taxon>Mollusca</taxon>
        <taxon>Gastropoda</taxon>
        <taxon>Heterobranchia</taxon>
        <taxon>Euthyneura</taxon>
        <taxon>Panpulmonata</taxon>
        <taxon>Sacoglossa</taxon>
        <taxon>Placobranchoidea</taxon>
        <taxon>Plakobranchidae</taxon>
        <taxon>Elysia</taxon>
    </lineage>
</organism>
<keyword evidence="2" id="KW-1185">Reference proteome</keyword>
<dbReference type="Proteomes" id="UP001283361">
    <property type="component" value="Unassembled WGS sequence"/>
</dbReference>
<comment type="caution">
    <text evidence="1">The sequence shown here is derived from an EMBL/GenBank/DDBJ whole genome shotgun (WGS) entry which is preliminary data.</text>
</comment>
<reference evidence="1" key="1">
    <citation type="journal article" date="2023" name="G3 (Bethesda)">
        <title>A reference genome for the long-term kleptoplast-retaining sea slug Elysia crispata morphotype clarki.</title>
        <authorList>
            <person name="Eastman K.E."/>
            <person name="Pendleton A.L."/>
            <person name="Shaikh M.A."/>
            <person name="Suttiyut T."/>
            <person name="Ogas R."/>
            <person name="Tomko P."/>
            <person name="Gavelis G."/>
            <person name="Widhalm J.R."/>
            <person name="Wisecaver J.H."/>
        </authorList>
    </citation>
    <scope>NUCLEOTIDE SEQUENCE</scope>
    <source>
        <strain evidence="1">ECLA1</strain>
    </source>
</reference>
<sequence length="114" mass="13377">MVYARWTTEYLYFSYIWTSDSFRLDQNHGVRSVDHGTRSESWCTRGGPRSIFTSHTSGPVTALDSIRIMVYARWTTEYLYFSYIWTSDSFRLDQNHGVRSVDHGVSLLLIHLDQ</sequence>
<accession>A0AAE1CM04</accession>
<dbReference type="EMBL" id="JAWDGP010007584">
    <property type="protein sequence ID" value="KAK3712376.1"/>
    <property type="molecule type" value="Genomic_DNA"/>
</dbReference>
<gene>
    <name evidence="1" type="ORF">RRG08_002706</name>
</gene>
<name>A0AAE1CM04_9GAST</name>
<protein>
    <submittedName>
        <fullName evidence="1">Uncharacterized protein</fullName>
    </submittedName>
</protein>
<evidence type="ECO:0000313" key="2">
    <source>
        <dbReference type="Proteomes" id="UP001283361"/>
    </source>
</evidence>
<proteinExistence type="predicted"/>